<keyword evidence="1" id="KW-0732">Signal</keyword>
<evidence type="ECO:0000313" key="3">
    <source>
        <dbReference type="Proteomes" id="UP000252419"/>
    </source>
</evidence>
<protein>
    <submittedName>
        <fullName evidence="2">Uncharacterized protein</fullName>
    </submittedName>
</protein>
<evidence type="ECO:0000256" key="1">
    <source>
        <dbReference type="SAM" id="SignalP"/>
    </source>
</evidence>
<proteinExistence type="predicted"/>
<organism evidence="2 3">
    <name type="scientific">Thalassospira xianhensis MCCC 1A02616</name>
    <dbReference type="NCBI Taxonomy" id="1177929"/>
    <lineage>
        <taxon>Bacteria</taxon>
        <taxon>Pseudomonadati</taxon>
        <taxon>Pseudomonadota</taxon>
        <taxon>Alphaproteobacteria</taxon>
        <taxon>Rhodospirillales</taxon>
        <taxon>Thalassospiraceae</taxon>
        <taxon>Thalassospira</taxon>
    </lineage>
</organism>
<keyword evidence="3" id="KW-1185">Reference proteome</keyword>
<evidence type="ECO:0000313" key="2">
    <source>
        <dbReference type="EMBL" id="RCK03768.1"/>
    </source>
</evidence>
<reference evidence="2 3" key="1">
    <citation type="submission" date="2014-07" db="EMBL/GenBank/DDBJ databases">
        <title>Draft genome sequence of Thalassospira xianhensis P-4 (MCCC 1A02616).</title>
        <authorList>
            <person name="Lai Q."/>
            <person name="Shao Z."/>
        </authorList>
    </citation>
    <scope>NUCLEOTIDE SEQUENCE [LARGE SCALE GENOMIC DNA]</scope>
    <source>
        <strain evidence="2 3">MCCC 1A02616</strain>
    </source>
</reference>
<dbReference type="EMBL" id="JPWA01000048">
    <property type="protein sequence ID" value="RCK03768.1"/>
    <property type="molecule type" value="Genomic_DNA"/>
</dbReference>
<dbReference type="Proteomes" id="UP000252419">
    <property type="component" value="Unassembled WGS sequence"/>
</dbReference>
<feature type="chain" id="PRO_5016885281" evidence="1">
    <location>
        <begin position="19"/>
        <end position="246"/>
    </location>
</feature>
<dbReference type="AlphaFoldDB" id="A0A367U6D5"/>
<accession>A0A367U6D5</accession>
<dbReference type="RefSeq" id="WP_114123862.1">
    <property type="nucleotide sequence ID" value="NZ_JPWA01000048.1"/>
</dbReference>
<sequence>MKLIANSLFIGLACLALAASIAAIAFGIWGDFSVNYGHDKLIAIAKNTQWESIAAGLLGLGGGLFVISSTRKQIEASNEVARKNEIHNKEMRVLEICLPIENLKYMIDDVYIFLFASLQRIDKLNNEHKIDDIIISINFVKSKLRTYILYFINFEKKFGPTHFNVKIIDQINIICACQENPVMMTECTANNATQQANQLAHLLKILKQPCTTAIIALDEKIQETEERYKSSRFKNLPAVEKKTSIL</sequence>
<comment type="caution">
    <text evidence="2">The sequence shown here is derived from an EMBL/GenBank/DDBJ whole genome shotgun (WGS) entry which is preliminary data.</text>
</comment>
<name>A0A367U6D5_9PROT</name>
<feature type="signal peptide" evidence="1">
    <location>
        <begin position="1"/>
        <end position="18"/>
    </location>
</feature>
<gene>
    <name evidence="2" type="ORF">TH5_23575</name>
</gene>